<dbReference type="GO" id="GO:0005737">
    <property type="term" value="C:cytoplasm"/>
    <property type="evidence" value="ECO:0007669"/>
    <property type="project" value="TreeGrafter"/>
</dbReference>
<evidence type="ECO:0000313" key="14">
    <source>
        <dbReference type="EMBL" id="AQS36859.1"/>
    </source>
</evidence>
<keyword evidence="7 12" id="KW-0822">Tryptophan biosynthesis</keyword>
<keyword evidence="6 12" id="KW-0028">Amino-acid biosynthesis</keyword>
<proteinExistence type="inferred from homology"/>
<dbReference type="FunFam" id="3.40.50.1100:FF:000004">
    <property type="entry name" value="Tryptophan synthase beta chain"/>
    <property type="match status" value="1"/>
</dbReference>
<evidence type="ECO:0000256" key="12">
    <source>
        <dbReference type="HAMAP-Rule" id="MF_00133"/>
    </source>
</evidence>
<dbReference type="HAMAP" id="MF_00133">
    <property type="entry name" value="Trp_synth_beta"/>
    <property type="match status" value="1"/>
</dbReference>
<feature type="modified residue" description="N6-(pyridoxal phosphate)lysine" evidence="12">
    <location>
        <position position="86"/>
    </location>
</feature>
<feature type="domain" description="Tryptophan synthase beta chain-like PALP" evidence="13">
    <location>
        <begin position="52"/>
        <end position="372"/>
    </location>
</feature>
<comment type="similarity">
    <text evidence="4 12">Belongs to the TrpB family.</text>
</comment>
<dbReference type="InterPro" id="IPR036052">
    <property type="entry name" value="TrpB-like_PALP_sf"/>
</dbReference>
<evidence type="ECO:0000256" key="3">
    <source>
        <dbReference type="ARBA" id="ARBA00004733"/>
    </source>
</evidence>
<evidence type="ECO:0000256" key="4">
    <source>
        <dbReference type="ARBA" id="ARBA00009982"/>
    </source>
</evidence>
<dbReference type="AlphaFoldDB" id="A0A1S6HMX2"/>
<gene>
    <name evidence="12" type="primary">trpB</name>
    <name evidence="14" type="ORF">Sps_01695</name>
</gene>
<keyword evidence="15" id="KW-1185">Reference proteome</keyword>
<evidence type="ECO:0000313" key="15">
    <source>
        <dbReference type="Proteomes" id="UP000189545"/>
    </source>
</evidence>
<comment type="cofactor">
    <cofactor evidence="1 12">
        <name>pyridoxal 5'-phosphate</name>
        <dbReference type="ChEBI" id="CHEBI:597326"/>
    </cofactor>
</comment>
<evidence type="ECO:0000256" key="2">
    <source>
        <dbReference type="ARBA" id="ARBA00002786"/>
    </source>
</evidence>
<dbReference type="Pfam" id="PF00291">
    <property type="entry name" value="PALP"/>
    <property type="match status" value="1"/>
</dbReference>
<dbReference type="InterPro" id="IPR006653">
    <property type="entry name" value="Trp_synth_b_CS"/>
</dbReference>
<comment type="subunit">
    <text evidence="5 12">Tetramer of two alpha and two beta chains.</text>
</comment>
<evidence type="ECO:0000256" key="11">
    <source>
        <dbReference type="ARBA" id="ARBA00049047"/>
    </source>
</evidence>
<name>A0A1S6HMX2_9GAMM</name>
<dbReference type="CDD" id="cd06446">
    <property type="entry name" value="Trp-synth_B"/>
    <property type="match status" value="1"/>
</dbReference>
<comment type="pathway">
    <text evidence="3 12">Amino-acid biosynthesis; L-tryptophan biosynthesis; L-tryptophan from chorismate: step 5/5.</text>
</comment>
<dbReference type="GO" id="GO:0004834">
    <property type="term" value="F:tryptophan synthase activity"/>
    <property type="evidence" value="ECO:0007669"/>
    <property type="project" value="UniProtKB-UniRule"/>
</dbReference>
<evidence type="ECO:0000256" key="8">
    <source>
        <dbReference type="ARBA" id="ARBA00022898"/>
    </source>
</evidence>
<dbReference type="PANTHER" id="PTHR48077:SF3">
    <property type="entry name" value="TRYPTOPHAN SYNTHASE"/>
    <property type="match status" value="1"/>
</dbReference>
<dbReference type="PIRSF" id="PIRSF001413">
    <property type="entry name" value="Trp_syn_beta"/>
    <property type="match status" value="1"/>
</dbReference>
<reference evidence="14 15" key="1">
    <citation type="submission" date="2016-03" db="EMBL/GenBank/DDBJ databases">
        <title>Complete genome sequence of Shewanella psychrophila WP2, a deep sea bacterium isolated from west Pacific sediment.</title>
        <authorList>
            <person name="Xu G."/>
            <person name="Jian H."/>
        </authorList>
    </citation>
    <scope>NUCLEOTIDE SEQUENCE [LARGE SCALE GENOMIC DNA]</scope>
    <source>
        <strain evidence="14 15">WP2</strain>
    </source>
</reference>
<dbReference type="UniPathway" id="UPA00035">
    <property type="reaction ID" value="UER00044"/>
</dbReference>
<evidence type="ECO:0000256" key="9">
    <source>
        <dbReference type="ARBA" id="ARBA00023141"/>
    </source>
</evidence>
<keyword evidence="8 12" id="KW-0663">Pyridoxal phosphate</keyword>
<protein>
    <recommendedName>
        <fullName evidence="12">Tryptophan synthase beta chain</fullName>
        <ecNumber evidence="12">4.2.1.20</ecNumber>
    </recommendedName>
</protein>
<evidence type="ECO:0000256" key="1">
    <source>
        <dbReference type="ARBA" id="ARBA00001933"/>
    </source>
</evidence>
<sequence length="403" mass="43600">MTKLDPYFGEYGGMYVPQILVPALKQLETAFIEAQEDEAFQAEFSDLLKNYAGRPTALTLTRNLSPNPLVKIYLKREDLLHGGAHKTNQVLGQALLAKRMGKKEIIAETGAGQHGVATALACALLDLKCKVYMGAKDIERQSPNVFRMKLMGAEVIPVTSGSSTLKDACNEAMRDWSGSYEKAHYLLGTAAGPHPFPTIVREFQRMIGEETKKQLFEREGRLPDAVIACVGGGSNAIGMFADFIDEESVQLIGVEPAGLGIDTPMHGAPLKHGKTGIFFGMKAPLMQDSEGQIEESYSISAGLDFPSVGPQHAHLAATGRATYESATDDEALDAFQLLARCEGIIPALESSHAIAYALKLAEKATKETILVVNLSGRGDKDIFTVADILENREKAQESGDDRI</sequence>
<accession>A0A1S6HMX2</accession>
<dbReference type="NCBIfam" id="TIGR00263">
    <property type="entry name" value="trpB"/>
    <property type="match status" value="1"/>
</dbReference>
<dbReference type="PROSITE" id="PS00168">
    <property type="entry name" value="TRP_SYNTHASE_BETA"/>
    <property type="match status" value="1"/>
</dbReference>
<evidence type="ECO:0000256" key="7">
    <source>
        <dbReference type="ARBA" id="ARBA00022822"/>
    </source>
</evidence>
<dbReference type="SUPFAM" id="SSF53686">
    <property type="entry name" value="Tryptophan synthase beta subunit-like PLP-dependent enzymes"/>
    <property type="match status" value="1"/>
</dbReference>
<keyword evidence="9 12" id="KW-0057">Aromatic amino acid biosynthesis</keyword>
<evidence type="ECO:0000259" key="13">
    <source>
        <dbReference type="Pfam" id="PF00291"/>
    </source>
</evidence>
<dbReference type="Proteomes" id="UP000189545">
    <property type="component" value="Chromosome"/>
</dbReference>
<dbReference type="FunFam" id="3.40.50.1100:FF:000001">
    <property type="entry name" value="Tryptophan synthase beta chain"/>
    <property type="match status" value="1"/>
</dbReference>
<evidence type="ECO:0000256" key="5">
    <source>
        <dbReference type="ARBA" id="ARBA00011270"/>
    </source>
</evidence>
<dbReference type="InterPro" id="IPR006654">
    <property type="entry name" value="Trp_synth_beta"/>
</dbReference>
<dbReference type="OrthoDB" id="9766131at2"/>
<evidence type="ECO:0000256" key="6">
    <source>
        <dbReference type="ARBA" id="ARBA00022605"/>
    </source>
</evidence>
<dbReference type="Gene3D" id="3.40.50.1100">
    <property type="match status" value="2"/>
</dbReference>
<dbReference type="InterPro" id="IPR001926">
    <property type="entry name" value="TrpB-like_PALP"/>
</dbReference>
<dbReference type="STRING" id="225848.Sps_01695"/>
<dbReference type="RefSeq" id="WP_077752105.1">
    <property type="nucleotide sequence ID" value="NZ_CP014782.1"/>
</dbReference>
<evidence type="ECO:0000256" key="10">
    <source>
        <dbReference type="ARBA" id="ARBA00023239"/>
    </source>
</evidence>
<dbReference type="KEGG" id="spsw:Sps_01695"/>
<dbReference type="EMBL" id="CP014782">
    <property type="protein sequence ID" value="AQS36859.1"/>
    <property type="molecule type" value="Genomic_DNA"/>
</dbReference>
<keyword evidence="10 12" id="KW-0456">Lyase</keyword>
<organism evidence="14 15">
    <name type="scientific">Shewanella psychrophila</name>
    <dbReference type="NCBI Taxonomy" id="225848"/>
    <lineage>
        <taxon>Bacteria</taxon>
        <taxon>Pseudomonadati</taxon>
        <taxon>Pseudomonadota</taxon>
        <taxon>Gammaproteobacteria</taxon>
        <taxon>Alteromonadales</taxon>
        <taxon>Shewanellaceae</taxon>
        <taxon>Shewanella</taxon>
    </lineage>
</organism>
<comment type="catalytic activity">
    <reaction evidence="11 12">
        <text>(1S,2R)-1-C-(indol-3-yl)glycerol 3-phosphate + L-serine = D-glyceraldehyde 3-phosphate + L-tryptophan + H2O</text>
        <dbReference type="Rhea" id="RHEA:10532"/>
        <dbReference type="ChEBI" id="CHEBI:15377"/>
        <dbReference type="ChEBI" id="CHEBI:33384"/>
        <dbReference type="ChEBI" id="CHEBI:57912"/>
        <dbReference type="ChEBI" id="CHEBI:58866"/>
        <dbReference type="ChEBI" id="CHEBI:59776"/>
        <dbReference type="EC" id="4.2.1.20"/>
    </reaction>
</comment>
<dbReference type="PANTHER" id="PTHR48077">
    <property type="entry name" value="TRYPTOPHAN SYNTHASE-RELATED"/>
    <property type="match status" value="1"/>
</dbReference>
<comment type="function">
    <text evidence="2 12">The beta subunit is responsible for the synthesis of L-tryptophan from indole and L-serine.</text>
</comment>
<dbReference type="InterPro" id="IPR023026">
    <property type="entry name" value="Trp_synth_beta/beta-like"/>
</dbReference>
<dbReference type="EC" id="4.2.1.20" evidence="12"/>